<keyword evidence="4 7" id="KW-1133">Transmembrane helix</keyword>
<feature type="transmembrane region" description="Helical" evidence="7">
    <location>
        <begin position="520"/>
        <end position="541"/>
    </location>
</feature>
<keyword evidence="9" id="KW-1185">Reference proteome</keyword>
<dbReference type="PANTHER" id="PTHR11654">
    <property type="entry name" value="OLIGOPEPTIDE TRANSPORTER-RELATED"/>
    <property type="match status" value="1"/>
</dbReference>
<feature type="transmembrane region" description="Helical" evidence="7">
    <location>
        <begin position="459"/>
        <end position="479"/>
    </location>
</feature>
<feature type="transmembrane region" description="Helical" evidence="7">
    <location>
        <begin position="243"/>
        <end position="264"/>
    </location>
</feature>
<accession>A0A9P8VAN4</accession>
<evidence type="ECO:0000313" key="8">
    <source>
        <dbReference type="EMBL" id="KAH6686236.1"/>
    </source>
</evidence>
<dbReference type="Proteomes" id="UP000770015">
    <property type="component" value="Unassembled WGS sequence"/>
</dbReference>
<evidence type="ECO:0000256" key="5">
    <source>
        <dbReference type="ARBA" id="ARBA00023136"/>
    </source>
</evidence>
<dbReference type="GO" id="GO:0022857">
    <property type="term" value="F:transmembrane transporter activity"/>
    <property type="evidence" value="ECO:0007669"/>
    <property type="project" value="InterPro"/>
</dbReference>
<evidence type="ECO:0000256" key="7">
    <source>
        <dbReference type="SAM" id="Phobius"/>
    </source>
</evidence>
<dbReference type="EMBL" id="JAGSXJ010000013">
    <property type="protein sequence ID" value="KAH6686236.1"/>
    <property type="molecule type" value="Genomic_DNA"/>
</dbReference>
<name>A0A9P8VAN4_9PEZI</name>
<dbReference type="Pfam" id="PF00854">
    <property type="entry name" value="PTR2"/>
    <property type="match status" value="1"/>
</dbReference>
<feature type="region of interest" description="Disordered" evidence="6">
    <location>
        <begin position="1"/>
        <end position="44"/>
    </location>
</feature>
<dbReference type="OrthoDB" id="8904098at2759"/>
<dbReference type="GO" id="GO:0016020">
    <property type="term" value="C:membrane"/>
    <property type="evidence" value="ECO:0007669"/>
    <property type="project" value="UniProtKB-SubCell"/>
</dbReference>
<feature type="transmembrane region" description="Helical" evidence="7">
    <location>
        <begin position="133"/>
        <end position="155"/>
    </location>
</feature>
<gene>
    <name evidence="8" type="ORF">F5X68DRAFT_208580</name>
</gene>
<comment type="subcellular location">
    <subcellularLocation>
        <location evidence="1">Membrane</location>
        <topology evidence="1">Multi-pass membrane protein</topology>
    </subcellularLocation>
</comment>
<sequence length="550" mass="58862">MGQDTEAAIISTGSLSGEPGTQPEVVEKHDEQPPSDSTPEDEVKPVPVVDKLPAAVWIVAIAGAAERFAYYSLAAPLQNYIQNQRGGAIPGALGLGQQTATNLNNMFLLIQFVTPIPFAILSDARLGRLKTLFISLGIYQVGSLVLLLTSIPRALDAGAGLPGLITAMILIAVGIAGVKATLPPLLVDQYQNSGRPLKSKNGTLVVADRQLTVQFITNMFFWLTNVAALSSVPSTLIETHVDFWASNLLGFVSLLIASGVIFAYRRRFVDLDAHGSVLPLAFKALWCAVRNRFSLAAASPETQREVHGVIVPWTDTVLQDLGRTLVVSRILLCSAPFYLAYIQVTNNLISQAGQMRLDGIPNDTMQAWNPVACILLGPVVQHGLFPLLRRLRVPFGPVVRISVACTVMGAAMAYAAILQHIIYSQGPCFDYPGACEAATSSSPDGTTLAGNDLSVWKQLPVWFVLAVGEILGFATISEIAYEQAPASMKSLVQAITQLTAGLAAVLGIALSPVMRDPLLVILYSVIAGLTIAAALPFWLFFRAADRRARP</sequence>
<feature type="transmembrane region" description="Helical" evidence="7">
    <location>
        <begin position="491"/>
        <end position="514"/>
    </location>
</feature>
<evidence type="ECO:0000256" key="2">
    <source>
        <dbReference type="ARBA" id="ARBA00005982"/>
    </source>
</evidence>
<dbReference type="Gene3D" id="1.20.1250.20">
    <property type="entry name" value="MFS general substrate transporter like domains"/>
    <property type="match status" value="1"/>
</dbReference>
<dbReference type="AlphaFoldDB" id="A0A9P8VAN4"/>
<comment type="caution">
    <text evidence="8">The sequence shown here is derived from an EMBL/GenBank/DDBJ whole genome shotgun (WGS) entry which is preliminary data.</text>
</comment>
<evidence type="ECO:0000256" key="4">
    <source>
        <dbReference type="ARBA" id="ARBA00022989"/>
    </source>
</evidence>
<organism evidence="8 9">
    <name type="scientific">Plectosphaerella plurivora</name>
    <dbReference type="NCBI Taxonomy" id="936078"/>
    <lineage>
        <taxon>Eukaryota</taxon>
        <taxon>Fungi</taxon>
        <taxon>Dikarya</taxon>
        <taxon>Ascomycota</taxon>
        <taxon>Pezizomycotina</taxon>
        <taxon>Sordariomycetes</taxon>
        <taxon>Hypocreomycetidae</taxon>
        <taxon>Glomerellales</taxon>
        <taxon>Plectosphaerellaceae</taxon>
        <taxon>Plectosphaerella</taxon>
    </lineage>
</organism>
<evidence type="ECO:0000256" key="3">
    <source>
        <dbReference type="ARBA" id="ARBA00022692"/>
    </source>
</evidence>
<protein>
    <submittedName>
        <fullName evidence="8">Oligopeptide transporter</fullName>
    </submittedName>
</protein>
<evidence type="ECO:0000313" key="9">
    <source>
        <dbReference type="Proteomes" id="UP000770015"/>
    </source>
</evidence>
<proteinExistence type="inferred from homology"/>
<dbReference type="InterPro" id="IPR000109">
    <property type="entry name" value="POT_fam"/>
</dbReference>
<evidence type="ECO:0000256" key="1">
    <source>
        <dbReference type="ARBA" id="ARBA00004141"/>
    </source>
</evidence>
<reference evidence="8" key="1">
    <citation type="journal article" date="2021" name="Nat. Commun.">
        <title>Genetic determinants of endophytism in the Arabidopsis root mycobiome.</title>
        <authorList>
            <person name="Mesny F."/>
            <person name="Miyauchi S."/>
            <person name="Thiergart T."/>
            <person name="Pickel B."/>
            <person name="Atanasova L."/>
            <person name="Karlsson M."/>
            <person name="Huettel B."/>
            <person name="Barry K.W."/>
            <person name="Haridas S."/>
            <person name="Chen C."/>
            <person name="Bauer D."/>
            <person name="Andreopoulos W."/>
            <person name="Pangilinan J."/>
            <person name="LaButti K."/>
            <person name="Riley R."/>
            <person name="Lipzen A."/>
            <person name="Clum A."/>
            <person name="Drula E."/>
            <person name="Henrissat B."/>
            <person name="Kohler A."/>
            <person name="Grigoriev I.V."/>
            <person name="Martin F.M."/>
            <person name="Hacquard S."/>
        </authorList>
    </citation>
    <scope>NUCLEOTIDE SEQUENCE</scope>
    <source>
        <strain evidence="8">MPI-SDFR-AT-0117</strain>
    </source>
</reference>
<feature type="transmembrane region" description="Helical" evidence="7">
    <location>
        <begin position="398"/>
        <end position="422"/>
    </location>
</feature>
<dbReference type="SUPFAM" id="SSF103473">
    <property type="entry name" value="MFS general substrate transporter"/>
    <property type="match status" value="1"/>
</dbReference>
<keyword evidence="5 7" id="KW-0472">Membrane</keyword>
<feature type="transmembrane region" description="Helical" evidence="7">
    <location>
        <begin position="161"/>
        <end position="182"/>
    </location>
</feature>
<evidence type="ECO:0000256" key="6">
    <source>
        <dbReference type="SAM" id="MobiDB-lite"/>
    </source>
</evidence>
<comment type="similarity">
    <text evidence="2">Belongs to the major facilitator superfamily. Proton-dependent oligopeptide transporter (POT/PTR) (TC 2.A.17) family.</text>
</comment>
<keyword evidence="3 7" id="KW-0812">Transmembrane</keyword>
<dbReference type="InterPro" id="IPR036259">
    <property type="entry name" value="MFS_trans_sf"/>
</dbReference>